<dbReference type="GO" id="GO:0032259">
    <property type="term" value="P:methylation"/>
    <property type="evidence" value="ECO:0007669"/>
    <property type="project" value="UniProtKB-KW"/>
</dbReference>
<dbReference type="PANTHER" id="PTHR42912">
    <property type="entry name" value="METHYLTRANSFERASE"/>
    <property type="match status" value="1"/>
</dbReference>
<dbReference type="Gene3D" id="3.40.50.150">
    <property type="entry name" value="Vaccinia Virus protein VP39"/>
    <property type="match status" value="1"/>
</dbReference>
<protein>
    <submittedName>
        <fullName evidence="2">Class I SAM-dependent methyltransferase</fullName>
    </submittedName>
</protein>
<accession>A0A5C4T3T6</accession>
<keyword evidence="2" id="KW-0489">Methyltransferase</keyword>
<gene>
    <name evidence="2" type="ORF">FE784_25730</name>
</gene>
<dbReference type="Proteomes" id="UP000307943">
    <property type="component" value="Unassembled WGS sequence"/>
</dbReference>
<evidence type="ECO:0000259" key="1">
    <source>
        <dbReference type="Pfam" id="PF08241"/>
    </source>
</evidence>
<keyword evidence="3" id="KW-1185">Reference proteome</keyword>
<dbReference type="SUPFAM" id="SSF53335">
    <property type="entry name" value="S-adenosyl-L-methionine-dependent methyltransferases"/>
    <property type="match status" value="1"/>
</dbReference>
<dbReference type="AlphaFoldDB" id="A0A5C4T3T6"/>
<dbReference type="OrthoDB" id="9804312at2"/>
<organism evidence="2 3">
    <name type="scientific">Paenibacillus hemerocallicola</name>
    <dbReference type="NCBI Taxonomy" id="1172614"/>
    <lineage>
        <taxon>Bacteria</taxon>
        <taxon>Bacillati</taxon>
        <taxon>Bacillota</taxon>
        <taxon>Bacilli</taxon>
        <taxon>Bacillales</taxon>
        <taxon>Paenibacillaceae</taxon>
        <taxon>Paenibacillus</taxon>
    </lineage>
</organism>
<dbReference type="EMBL" id="VDCQ01000043">
    <property type="protein sequence ID" value="TNJ63445.1"/>
    <property type="molecule type" value="Genomic_DNA"/>
</dbReference>
<dbReference type="Pfam" id="PF08241">
    <property type="entry name" value="Methyltransf_11"/>
    <property type="match status" value="1"/>
</dbReference>
<sequence length="205" mass="23229">MTNSYTPDLIAAYNSHAEERDHMHIADWKVRERGQYLDMLRKRKAKTLLEIGSGPGRDGLFFHTQGLDVTCTDQSPEMVRLCREKGLKAEVRSFDALGFPDESFDAVFGLNCLLHVPKGELRRSLEEIRRVLKPGGLFYMGVYGGPDSEGVWEKDSYEPKRFFAMYSDENLLKAVGGTFEIVYFNTEPLGEGNPHFQSLVLKAAE</sequence>
<dbReference type="RefSeq" id="WP_139605130.1">
    <property type="nucleotide sequence ID" value="NZ_VDCQ01000043.1"/>
</dbReference>
<dbReference type="GO" id="GO:0008757">
    <property type="term" value="F:S-adenosylmethionine-dependent methyltransferase activity"/>
    <property type="evidence" value="ECO:0007669"/>
    <property type="project" value="InterPro"/>
</dbReference>
<feature type="domain" description="Methyltransferase type 11" evidence="1">
    <location>
        <begin position="49"/>
        <end position="139"/>
    </location>
</feature>
<reference evidence="2 3" key="1">
    <citation type="submission" date="2019-05" db="EMBL/GenBank/DDBJ databases">
        <title>We sequenced the genome of Paenibacillus hemerocallicola KCTC 33185 for further insight into its adaptation and study the phylogeny of Paenibacillus.</title>
        <authorList>
            <person name="Narsing Rao M.P."/>
        </authorList>
    </citation>
    <scope>NUCLEOTIDE SEQUENCE [LARGE SCALE GENOMIC DNA]</scope>
    <source>
        <strain evidence="2 3">KCTC 33185</strain>
    </source>
</reference>
<name>A0A5C4T3T6_9BACL</name>
<comment type="caution">
    <text evidence="2">The sequence shown here is derived from an EMBL/GenBank/DDBJ whole genome shotgun (WGS) entry which is preliminary data.</text>
</comment>
<evidence type="ECO:0000313" key="3">
    <source>
        <dbReference type="Proteomes" id="UP000307943"/>
    </source>
</evidence>
<dbReference type="InterPro" id="IPR029063">
    <property type="entry name" value="SAM-dependent_MTases_sf"/>
</dbReference>
<dbReference type="InterPro" id="IPR050508">
    <property type="entry name" value="Methyltransf_Superfamily"/>
</dbReference>
<dbReference type="PANTHER" id="PTHR42912:SF93">
    <property type="entry name" value="N6-ADENOSINE-METHYLTRANSFERASE TMT1A"/>
    <property type="match status" value="1"/>
</dbReference>
<proteinExistence type="predicted"/>
<evidence type="ECO:0000313" key="2">
    <source>
        <dbReference type="EMBL" id="TNJ63445.1"/>
    </source>
</evidence>
<keyword evidence="2" id="KW-0808">Transferase</keyword>
<dbReference type="CDD" id="cd02440">
    <property type="entry name" value="AdoMet_MTases"/>
    <property type="match status" value="1"/>
</dbReference>
<dbReference type="InterPro" id="IPR013216">
    <property type="entry name" value="Methyltransf_11"/>
</dbReference>